<dbReference type="CDD" id="cd16841">
    <property type="entry name" value="RraA_family"/>
    <property type="match status" value="1"/>
</dbReference>
<dbReference type="PANTHER" id="PTHR33254:SF4">
    <property type="entry name" value="4-HYDROXY-4-METHYL-2-OXOGLUTARATE ALDOLASE 3-RELATED"/>
    <property type="match status" value="1"/>
</dbReference>
<dbReference type="Proteomes" id="UP001147782">
    <property type="component" value="Unassembled WGS sequence"/>
</dbReference>
<dbReference type="GO" id="GO:0046872">
    <property type="term" value="F:metal ion binding"/>
    <property type="evidence" value="ECO:0007669"/>
    <property type="project" value="UniProtKB-KW"/>
</dbReference>
<dbReference type="AlphaFoldDB" id="A0A9W9VWL9"/>
<reference evidence="2" key="2">
    <citation type="journal article" date="2023" name="IMA Fungus">
        <title>Comparative genomic study of the Penicillium genus elucidates a diverse pangenome and 15 lateral gene transfer events.</title>
        <authorList>
            <person name="Petersen C."/>
            <person name="Sorensen T."/>
            <person name="Nielsen M.R."/>
            <person name="Sondergaard T.E."/>
            <person name="Sorensen J.L."/>
            <person name="Fitzpatrick D.A."/>
            <person name="Frisvad J.C."/>
            <person name="Nielsen K.L."/>
        </authorList>
    </citation>
    <scope>NUCLEOTIDE SEQUENCE</scope>
    <source>
        <strain evidence="2">IBT 29864</strain>
    </source>
</reference>
<keyword evidence="1" id="KW-0460">Magnesium</keyword>
<name>A0A9W9VWL9_9EURO</name>
<accession>A0A9W9VWL9</accession>
<evidence type="ECO:0008006" key="4">
    <source>
        <dbReference type="Google" id="ProtNLM"/>
    </source>
</evidence>
<dbReference type="EMBL" id="JAPZBS010000001">
    <property type="protein sequence ID" value="KAJ5390683.1"/>
    <property type="molecule type" value="Genomic_DNA"/>
</dbReference>
<feature type="binding site" evidence="1">
    <location>
        <position position="136"/>
    </location>
    <ligand>
        <name>Mg(2+)</name>
        <dbReference type="ChEBI" id="CHEBI:18420"/>
    </ligand>
</feature>
<evidence type="ECO:0000256" key="1">
    <source>
        <dbReference type="PIRSR" id="PIRSR605493-1"/>
    </source>
</evidence>
<keyword evidence="3" id="KW-1185">Reference proteome</keyword>
<reference evidence="2" key="1">
    <citation type="submission" date="2022-11" db="EMBL/GenBank/DDBJ databases">
        <authorList>
            <person name="Petersen C."/>
        </authorList>
    </citation>
    <scope>NUCLEOTIDE SEQUENCE</scope>
    <source>
        <strain evidence="2">IBT 29864</strain>
    </source>
</reference>
<dbReference type="GO" id="GO:0008948">
    <property type="term" value="F:oxaloacetate decarboxylase activity"/>
    <property type="evidence" value="ECO:0007669"/>
    <property type="project" value="TreeGrafter"/>
</dbReference>
<sequence>MSNISKALQGLKRFTTCDVRNSPLSLPILELTQPPHQIGDALVKLKQPYGGYLDGLKMYSPGGGSIYGPAITVKMVETNSPGPMPPMHFADANKEGHIMYISQPKGMYSACWGGLMSTRAQKLGSLGTMIDGRMRDTREHVEMGYPVFARDTAVPGSNTFTRASEINVPVQFKGDLWVYPNDILVGDENGAVVVPPSLLEQVVELCQERFEIDEKTMQALRAGEPMGATIKRLRK</sequence>
<dbReference type="InterPro" id="IPR005493">
    <property type="entry name" value="RraA/RraA-like"/>
</dbReference>
<dbReference type="Pfam" id="PF03737">
    <property type="entry name" value="RraA-like"/>
    <property type="match status" value="1"/>
</dbReference>
<dbReference type="GO" id="GO:0047443">
    <property type="term" value="F:4-hydroxy-4-methyl-2-oxoglutarate aldolase activity"/>
    <property type="evidence" value="ECO:0007669"/>
    <property type="project" value="TreeGrafter"/>
</dbReference>
<evidence type="ECO:0000313" key="2">
    <source>
        <dbReference type="EMBL" id="KAJ5390683.1"/>
    </source>
</evidence>
<feature type="binding site" evidence="1">
    <location>
        <position position="135"/>
    </location>
    <ligand>
        <name>substrate</name>
    </ligand>
</feature>
<protein>
    <recommendedName>
        <fullName evidence="4">RraA-like protein</fullName>
    </recommendedName>
</protein>
<organism evidence="2 3">
    <name type="scientific">Penicillium cataractarum</name>
    <dbReference type="NCBI Taxonomy" id="2100454"/>
    <lineage>
        <taxon>Eukaryota</taxon>
        <taxon>Fungi</taxon>
        <taxon>Dikarya</taxon>
        <taxon>Ascomycota</taxon>
        <taxon>Pezizomycotina</taxon>
        <taxon>Eurotiomycetes</taxon>
        <taxon>Eurotiomycetidae</taxon>
        <taxon>Eurotiales</taxon>
        <taxon>Aspergillaceae</taxon>
        <taxon>Penicillium</taxon>
    </lineage>
</organism>
<dbReference type="SUPFAM" id="SSF89562">
    <property type="entry name" value="RraA-like"/>
    <property type="match status" value="1"/>
</dbReference>
<dbReference type="RefSeq" id="XP_056561411.1">
    <property type="nucleotide sequence ID" value="XM_056694682.1"/>
</dbReference>
<gene>
    <name evidence="2" type="ORF">N7496_001751</name>
</gene>
<feature type="binding site" evidence="1">
    <location>
        <begin position="113"/>
        <end position="116"/>
    </location>
    <ligand>
        <name>substrate</name>
    </ligand>
</feature>
<evidence type="ECO:0000313" key="3">
    <source>
        <dbReference type="Proteomes" id="UP001147782"/>
    </source>
</evidence>
<comment type="cofactor">
    <cofactor evidence="1">
        <name>Mg(2+)</name>
        <dbReference type="ChEBI" id="CHEBI:18420"/>
    </cofactor>
</comment>
<proteinExistence type="predicted"/>
<dbReference type="OrthoDB" id="1476984at2759"/>
<keyword evidence="1" id="KW-0479">Metal-binding</keyword>
<dbReference type="InterPro" id="IPR036704">
    <property type="entry name" value="RraA/RraA-like_sf"/>
</dbReference>
<dbReference type="Gene3D" id="3.50.30.40">
    <property type="entry name" value="Ribonuclease E inhibitor RraA/RraA-like"/>
    <property type="match status" value="1"/>
</dbReference>
<comment type="caution">
    <text evidence="2">The sequence shown here is derived from an EMBL/GenBank/DDBJ whole genome shotgun (WGS) entry which is preliminary data.</text>
</comment>
<dbReference type="PANTHER" id="PTHR33254">
    <property type="entry name" value="4-HYDROXY-4-METHYL-2-OXOGLUTARATE ALDOLASE 3-RELATED"/>
    <property type="match status" value="1"/>
</dbReference>
<dbReference type="GeneID" id="81433859"/>